<comment type="caution">
    <text evidence="3">The sequence shown here is derived from an EMBL/GenBank/DDBJ whole genome shotgun (WGS) entry which is preliminary data.</text>
</comment>
<dbReference type="GeneID" id="99749910"/>
<proteinExistence type="predicted"/>
<feature type="domain" description="HTH luxR-type" evidence="2">
    <location>
        <begin position="893"/>
        <end position="950"/>
    </location>
</feature>
<feature type="transmembrane region" description="Helical" evidence="1">
    <location>
        <begin position="747"/>
        <end position="767"/>
    </location>
</feature>
<dbReference type="AlphaFoldDB" id="A0A078S2J3"/>
<sequence>MKQNTIRPMLFKYWVVCLLLFILFIQARASSFMPAVTNYLAKDYEAGYQNWACAQGSNGEMYFGNSQGLLVYDGYRWTLHKVPGNHIVRSVYVKEDRIYVGAFEEFGYFKYSEAGTLRYHSLSKFLKNFPMENNEIWNIVELDGRIYFQSFSAWFSYDGKMVHAFRNRQQQPLYFYTQNGHIYTQMIDEDFYEFDGKDFLHLFPRSQVNDDNVVALLPDGDDSFLMVTENNGLFRYNGDITPWKTDIDAELKKQRVNRAVMTNDSIFMIGTVLNGIYAIDRKGHCLWHFNLDNRLDNNTVLGLFCDKDNNVWAALDDGIAYIHHNSPVMLLTPANHETKLGMVYDIAHRGDCFYLATNQGLYEYHQVTENLRLLPHTEGQNWYVKDIDGQLFAGNNAHTLLIGEKGNVSVISNTNSSTCLIKCTLYGEEILLESSYANLRIYKKKNGQWTFSHVIDGFIAPVMHLEVDQSGVIWASHMYQGVYKIVLSDDLSAVKSVRHISHLGSEYIIGPIQVMKMRGRIVFSSPNGFYTYDDITRQIIPFQKLNAILPYIRNAHSVVSVTNDRFWLSGSHEYVLVEYAEGEYIVKQRILIELFDSPCIENYNNVFVDNDVVYFNLNNGIASYSKNTDSLSPTLESALSLSSVTASSSDKKEKRLPLSGNVELESNYRDLLFSVSLPHYNKLSVHFHYVLQGGQGMALTSDLKEPEIRYGSLDYGEYTFQAEAYNDLGQKIGEVEYHFAIARPFYLSYYAFALYLIVLTALVYFFSKWRANRAMEKKRKEYEAEQVQQNIKMREQEHLITLQQQQLLEAELSAKSKDLASMALGVFAKNEVLEKLRTVVQESLVKGQYGRKNLESLLKLINENIETQEFWDVFQNNFDLIHEKFFRNLRERYPSLTATDLRFCALLRLNLSTKDIAQMTNLTIRGVEAARYRLRKKLDIPDGTGLVDFLIDLK</sequence>
<accession>A0A078S2J3</accession>
<dbReference type="InterPro" id="IPR016032">
    <property type="entry name" value="Sig_transdc_resp-reg_C-effctor"/>
</dbReference>
<dbReference type="Proteomes" id="UP000028013">
    <property type="component" value="Unassembled WGS sequence"/>
</dbReference>
<dbReference type="SUPFAM" id="SSF50998">
    <property type="entry name" value="Quinoprotein alcohol dehydrogenase-like"/>
    <property type="match status" value="1"/>
</dbReference>
<dbReference type="EMBL" id="JNHN01000147">
    <property type="protein sequence ID" value="KDS52937.1"/>
    <property type="molecule type" value="Genomic_DNA"/>
</dbReference>
<dbReference type="Gene3D" id="2.130.10.10">
    <property type="entry name" value="YVTN repeat-like/Quinoprotein amine dehydrogenase"/>
    <property type="match status" value="2"/>
</dbReference>
<dbReference type="InterPro" id="IPR000792">
    <property type="entry name" value="Tscrpt_reg_LuxR_C"/>
</dbReference>
<dbReference type="RefSeq" id="WP_005830320.1">
    <property type="nucleotide sequence ID" value="NZ_JNHN01000147.1"/>
</dbReference>
<evidence type="ECO:0000256" key="1">
    <source>
        <dbReference type="SAM" id="Phobius"/>
    </source>
</evidence>
<evidence type="ECO:0000259" key="2">
    <source>
        <dbReference type="SMART" id="SM00421"/>
    </source>
</evidence>
<name>A0A078S2J3_BACUN</name>
<dbReference type="GO" id="GO:0006355">
    <property type="term" value="P:regulation of DNA-templated transcription"/>
    <property type="evidence" value="ECO:0007669"/>
    <property type="project" value="InterPro"/>
</dbReference>
<evidence type="ECO:0000313" key="3">
    <source>
        <dbReference type="EMBL" id="KDS52937.1"/>
    </source>
</evidence>
<dbReference type="GO" id="GO:0003677">
    <property type="term" value="F:DNA binding"/>
    <property type="evidence" value="ECO:0007669"/>
    <property type="project" value="InterPro"/>
</dbReference>
<dbReference type="InterPro" id="IPR036388">
    <property type="entry name" value="WH-like_DNA-bd_sf"/>
</dbReference>
<keyword evidence="1" id="KW-0812">Transmembrane</keyword>
<dbReference type="Gene3D" id="2.60.40.10">
    <property type="entry name" value="Immunoglobulins"/>
    <property type="match status" value="1"/>
</dbReference>
<dbReference type="InterPro" id="IPR015943">
    <property type="entry name" value="WD40/YVTN_repeat-like_dom_sf"/>
</dbReference>
<keyword evidence="1" id="KW-1133">Transmembrane helix</keyword>
<dbReference type="InterPro" id="IPR013783">
    <property type="entry name" value="Ig-like_fold"/>
</dbReference>
<dbReference type="SUPFAM" id="SSF46894">
    <property type="entry name" value="C-terminal effector domain of the bipartite response regulators"/>
    <property type="match status" value="1"/>
</dbReference>
<keyword evidence="1" id="KW-0472">Membrane</keyword>
<dbReference type="PATRIC" id="fig|1339349.3.peg.1219"/>
<dbReference type="InterPro" id="IPR011047">
    <property type="entry name" value="Quinoprotein_ADH-like_sf"/>
</dbReference>
<gene>
    <name evidence="3" type="ORF">M094_4462</name>
</gene>
<evidence type="ECO:0000313" key="4">
    <source>
        <dbReference type="Proteomes" id="UP000028013"/>
    </source>
</evidence>
<organism evidence="3 4">
    <name type="scientific">Bacteroides uniformis str. 3978 T3 ii</name>
    <dbReference type="NCBI Taxonomy" id="1339349"/>
    <lineage>
        <taxon>Bacteria</taxon>
        <taxon>Pseudomonadati</taxon>
        <taxon>Bacteroidota</taxon>
        <taxon>Bacteroidia</taxon>
        <taxon>Bacteroidales</taxon>
        <taxon>Bacteroidaceae</taxon>
        <taxon>Bacteroides</taxon>
    </lineage>
</organism>
<protein>
    <recommendedName>
        <fullName evidence="2">HTH luxR-type domain-containing protein</fullName>
    </recommendedName>
</protein>
<dbReference type="SUPFAM" id="SSF63829">
    <property type="entry name" value="Calcium-dependent phosphotriesterase"/>
    <property type="match status" value="1"/>
</dbReference>
<reference evidence="3 4" key="1">
    <citation type="submission" date="2014-04" db="EMBL/GenBank/DDBJ databases">
        <authorList>
            <person name="Sears C."/>
            <person name="Carroll K."/>
            <person name="Sack B.R."/>
            <person name="Qadri F."/>
            <person name="Myers L.L."/>
            <person name="Chung G.-T."/>
            <person name="Escheverria P."/>
            <person name="Fraser C.M."/>
            <person name="Sadzewicz L."/>
            <person name="Shefchek K.A."/>
            <person name="Tallon L."/>
            <person name="Das S.P."/>
            <person name="Daugherty S."/>
            <person name="Mongodin E.F."/>
        </authorList>
    </citation>
    <scope>NUCLEOTIDE SEQUENCE [LARGE SCALE GENOMIC DNA]</scope>
    <source>
        <strain evidence="3 4">3978 T3 ii</strain>
    </source>
</reference>
<dbReference type="SMART" id="SM00421">
    <property type="entry name" value="HTH_LUXR"/>
    <property type="match status" value="1"/>
</dbReference>
<dbReference type="Gene3D" id="1.10.10.10">
    <property type="entry name" value="Winged helix-like DNA-binding domain superfamily/Winged helix DNA-binding domain"/>
    <property type="match status" value="1"/>
</dbReference>